<keyword evidence="4 12" id="KW-0812">Transmembrane</keyword>
<evidence type="ECO:0000256" key="8">
    <source>
        <dbReference type="ARBA" id="ARBA00022989"/>
    </source>
</evidence>
<keyword evidence="3" id="KW-0633">Potassium transport</keyword>
<evidence type="ECO:0000256" key="11">
    <source>
        <dbReference type="ARBA" id="ARBA00023303"/>
    </source>
</evidence>
<dbReference type="GO" id="GO:0005249">
    <property type="term" value="F:voltage-gated potassium channel activity"/>
    <property type="evidence" value="ECO:0007669"/>
    <property type="project" value="InterPro"/>
</dbReference>
<dbReference type="Pfam" id="PF00520">
    <property type="entry name" value="Ion_trans"/>
    <property type="match status" value="1"/>
</dbReference>
<dbReference type="InterPro" id="IPR005821">
    <property type="entry name" value="Ion_trans_dom"/>
</dbReference>
<keyword evidence="15" id="KW-1185">Reference proteome</keyword>
<evidence type="ECO:0000256" key="1">
    <source>
        <dbReference type="ARBA" id="ARBA00004141"/>
    </source>
</evidence>
<dbReference type="EMBL" id="WIND01000016">
    <property type="protein sequence ID" value="MSU91142.1"/>
    <property type="molecule type" value="Genomic_DNA"/>
</dbReference>
<feature type="transmembrane region" description="Helical" evidence="12">
    <location>
        <begin position="21"/>
        <end position="40"/>
    </location>
</feature>
<dbReference type="PANTHER" id="PTHR11537">
    <property type="entry name" value="VOLTAGE-GATED POTASSIUM CHANNEL"/>
    <property type="match status" value="1"/>
</dbReference>
<keyword evidence="10 12" id="KW-0472">Membrane</keyword>
<gene>
    <name evidence="14" type="ORF">GE300_16255</name>
</gene>
<name>A0A6L5Z538_9RHOB</name>
<dbReference type="RefSeq" id="WP_154448002.1">
    <property type="nucleotide sequence ID" value="NZ_WIND01000016.1"/>
</dbReference>
<dbReference type="PRINTS" id="PR00169">
    <property type="entry name" value="KCHANNEL"/>
</dbReference>
<dbReference type="Proteomes" id="UP000474957">
    <property type="component" value="Unassembled WGS sequence"/>
</dbReference>
<keyword evidence="7" id="KW-0630">Potassium</keyword>
<evidence type="ECO:0000313" key="14">
    <source>
        <dbReference type="EMBL" id="MSU91142.1"/>
    </source>
</evidence>
<evidence type="ECO:0000259" key="13">
    <source>
        <dbReference type="Pfam" id="PF00520"/>
    </source>
</evidence>
<evidence type="ECO:0000256" key="2">
    <source>
        <dbReference type="ARBA" id="ARBA00022448"/>
    </source>
</evidence>
<sequence>MQIRARIHDVLEGDDPRLGRPYVIFNNAMIVLAVLAYAIATMPDLPARLRDALRLAEALVIMAFAADYLLRLASAPRPLGYAFGFWGIIDLIAWAPALLLGGTDLSSARVLRLIQLARILKLMRLARAFDILLGALRDVRDQLLVFVIFTLIMLFLAAVGIYQFEHPAQPELFKSVPHAMWWAVATLSTVGYGDIYPVTAGGKVFTGLVLLVGLAVIAVPTGLISAALVQKTTEETNKETQHEKT</sequence>
<dbReference type="InterPro" id="IPR028325">
    <property type="entry name" value="VG_K_chnl"/>
</dbReference>
<dbReference type="InterPro" id="IPR027359">
    <property type="entry name" value="Volt_channel_dom_sf"/>
</dbReference>
<dbReference type="GO" id="GO:0001508">
    <property type="term" value="P:action potential"/>
    <property type="evidence" value="ECO:0007669"/>
    <property type="project" value="TreeGrafter"/>
</dbReference>
<evidence type="ECO:0000256" key="10">
    <source>
        <dbReference type="ARBA" id="ARBA00023136"/>
    </source>
</evidence>
<keyword evidence="9" id="KW-0406">Ion transport</keyword>
<evidence type="ECO:0000313" key="15">
    <source>
        <dbReference type="Proteomes" id="UP000474957"/>
    </source>
</evidence>
<evidence type="ECO:0000256" key="6">
    <source>
        <dbReference type="ARBA" id="ARBA00022882"/>
    </source>
</evidence>
<dbReference type="AlphaFoldDB" id="A0A6L5Z538"/>
<feature type="transmembrane region" description="Helical" evidence="12">
    <location>
        <begin position="143"/>
        <end position="164"/>
    </location>
</feature>
<keyword evidence="5" id="KW-0631">Potassium channel</keyword>
<organism evidence="14 15">
    <name type="scientific">Halovulum marinum</name>
    <dbReference type="NCBI Taxonomy" id="2662447"/>
    <lineage>
        <taxon>Bacteria</taxon>
        <taxon>Pseudomonadati</taxon>
        <taxon>Pseudomonadota</taxon>
        <taxon>Alphaproteobacteria</taxon>
        <taxon>Rhodobacterales</taxon>
        <taxon>Paracoccaceae</taxon>
        <taxon>Halovulum</taxon>
    </lineage>
</organism>
<reference evidence="14 15" key="1">
    <citation type="submission" date="2019-10" db="EMBL/GenBank/DDBJ databases">
        <title>Cognatihalovulum marinum gen. nov. sp. nov., a new member of the family Rhodobacteraceae isolated from deep seawater of the Northwest Indian Ocean.</title>
        <authorList>
            <person name="Ruan C."/>
            <person name="Wang J."/>
            <person name="Zheng X."/>
            <person name="Song L."/>
            <person name="Zhu Y."/>
            <person name="Huang Y."/>
            <person name="Lu Z."/>
            <person name="Du W."/>
            <person name="Huang L."/>
            <person name="Dai X."/>
        </authorList>
    </citation>
    <scope>NUCLEOTIDE SEQUENCE [LARGE SCALE GENOMIC DNA]</scope>
    <source>
        <strain evidence="14 15">2CG4</strain>
    </source>
</reference>
<evidence type="ECO:0000256" key="4">
    <source>
        <dbReference type="ARBA" id="ARBA00022692"/>
    </source>
</evidence>
<evidence type="ECO:0000256" key="5">
    <source>
        <dbReference type="ARBA" id="ARBA00022826"/>
    </source>
</evidence>
<dbReference type="GO" id="GO:0008076">
    <property type="term" value="C:voltage-gated potassium channel complex"/>
    <property type="evidence" value="ECO:0007669"/>
    <property type="project" value="InterPro"/>
</dbReference>
<keyword evidence="2" id="KW-0813">Transport</keyword>
<keyword evidence="11" id="KW-0407">Ion channel</keyword>
<accession>A0A6L5Z538</accession>
<dbReference type="Gene3D" id="1.20.120.350">
    <property type="entry name" value="Voltage-gated potassium channels. Chain C"/>
    <property type="match status" value="1"/>
</dbReference>
<dbReference type="SUPFAM" id="SSF81324">
    <property type="entry name" value="Voltage-gated potassium channels"/>
    <property type="match status" value="1"/>
</dbReference>
<comment type="caution">
    <text evidence="14">The sequence shown here is derived from an EMBL/GenBank/DDBJ whole genome shotgun (WGS) entry which is preliminary data.</text>
</comment>
<evidence type="ECO:0000256" key="9">
    <source>
        <dbReference type="ARBA" id="ARBA00023065"/>
    </source>
</evidence>
<protein>
    <submittedName>
        <fullName evidence="14">Ion transporter</fullName>
    </submittedName>
</protein>
<dbReference type="PANTHER" id="PTHR11537:SF254">
    <property type="entry name" value="POTASSIUM VOLTAGE-GATED CHANNEL PROTEIN SHAB"/>
    <property type="match status" value="1"/>
</dbReference>
<feature type="transmembrane region" description="Helical" evidence="12">
    <location>
        <begin position="79"/>
        <end position="99"/>
    </location>
</feature>
<proteinExistence type="predicted"/>
<feature type="transmembrane region" description="Helical" evidence="12">
    <location>
        <begin position="208"/>
        <end position="229"/>
    </location>
</feature>
<keyword evidence="8 12" id="KW-1133">Transmembrane helix</keyword>
<evidence type="ECO:0000256" key="7">
    <source>
        <dbReference type="ARBA" id="ARBA00022958"/>
    </source>
</evidence>
<comment type="subcellular location">
    <subcellularLocation>
        <location evidence="1">Membrane</location>
        <topology evidence="1">Multi-pass membrane protein</topology>
    </subcellularLocation>
</comment>
<keyword evidence="6" id="KW-0851">Voltage-gated channel</keyword>
<feature type="domain" description="Ion transport" evidence="13">
    <location>
        <begin position="28"/>
        <end position="234"/>
    </location>
</feature>
<evidence type="ECO:0000256" key="12">
    <source>
        <dbReference type="SAM" id="Phobius"/>
    </source>
</evidence>
<evidence type="ECO:0000256" key="3">
    <source>
        <dbReference type="ARBA" id="ARBA00022538"/>
    </source>
</evidence>
<feature type="transmembrane region" description="Helical" evidence="12">
    <location>
        <begin position="179"/>
        <end position="196"/>
    </location>
</feature>
<dbReference type="Gene3D" id="1.10.287.70">
    <property type="match status" value="1"/>
</dbReference>